<evidence type="ECO:0000259" key="1">
    <source>
        <dbReference type="Pfam" id="PF02010"/>
    </source>
</evidence>
<dbReference type="EnsemblMetazoa" id="AATE019468-RA">
    <property type="protein sequence ID" value="AATE019468-PA.1"/>
    <property type="gene ID" value="AATE019468"/>
</dbReference>
<dbReference type="VEuPathDB" id="VectorBase:AATE019468"/>
<proteinExistence type="predicted"/>
<organism evidence="2">
    <name type="scientific">Anopheles atroparvus</name>
    <name type="common">European mosquito</name>
    <dbReference type="NCBI Taxonomy" id="41427"/>
    <lineage>
        <taxon>Eukaryota</taxon>
        <taxon>Metazoa</taxon>
        <taxon>Ecdysozoa</taxon>
        <taxon>Arthropoda</taxon>
        <taxon>Hexapoda</taxon>
        <taxon>Insecta</taxon>
        <taxon>Pterygota</taxon>
        <taxon>Neoptera</taxon>
        <taxon>Endopterygota</taxon>
        <taxon>Diptera</taxon>
        <taxon>Nematocera</taxon>
        <taxon>Culicoidea</taxon>
        <taxon>Culicidae</taxon>
        <taxon>Anophelinae</taxon>
        <taxon>Anopheles</taxon>
    </lineage>
</organism>
<feature type="domain" description="PKD/REJ-like" evidence="1">
    <location>
        <begin position="527"/>
        <end position="626"/>
    </location>
</feature>
<dbReference type="InterPro" id="IPR002859">
    <property type="entry name" value="PKD/REJ-like"/>
</dbReference>
<protein>
    <recommendedName>
        <fullName evidence="1">PKD/REJ-like domain-containing protein</fullName>
    </recommendedName>
</protein>
<sequence>MLASVGSRLTVLMFCLTLVALMRLAVAEKPAFRIIAPEFICNPEQSQGSSANNNATGGTPRNSSKSSANPSQLTIGFQTKGGQRLHYRVTTFFTLLDGFISQRHTVSVWRAIRVLDRRIRRDRDLIADSGQLTIATDDLVPGAMYVFEVVGVAEDGTTSDEQNFTMTYRSPEQGASFESVDNAVASNDDVSLLLLGSETFYADVEYGVTAQLIFCHRRTDYFFRWTVADLDEPSVAVNMERSKTLRIPAGSFTPGRTYSIQVEVLASSGDQNILARARMQVTVLLRHPTMVLIPAEAIVGIDRPTSILAHVTGGGSEADSIRWSCLKEGDTSECENTMEIGDDTTVTFYKAGRYSITASLGTNETESESGTTLSVHSKVTPSVRVLEWSQYPAVSGQPFRMLVSVSGLVPNCRSNWTVLREEGYAYFDPTQIPTDDGQESGSLGGFFIRDIEENFLSELVDYGNDTVVKDSVLFIPGANPGAVGGSWSGLAPDVRYKLRLETVCPEPFDDSQPPAVGQRERMTIASHWTFVLETNGPPRGLPIEVSPAANGTALETVFQFISGIAKDTDGDYPLRYSYWYVADGVEVNVGSYYEITSTETVLPYTRSGTVRTYVVVCDSREACATVDGPVVHLVAGKEPSNEDITFALESIESFFGRLNLREALKTAFEILITLRNRNSPLYADTYRRFVDIFRQAVARVGTVYGETTYLSEATIQEFVMQAKPILDLEEAANHELFQQLLELMDTTAPRSKRSGTQPPVSSSSSVSAGKINAKLYLMEGMTASNNASVARQSRTALLNYVHQAAKSYCTGESHHVYVGQLITLEVNRYRGLSEVNFQQFNIPNKVRLRVPLGRSQFRDAFPETDHFCVGRVYYARDLFVEREVHELDLGFYEAFLLSIEKGGMWTLVSWKSDYFLWSLDGRQLPNVTCQLWEGDGWSGKHCVTTETPTNEVLCNCTRIGYLRLSNETEPELNTTPSGDNFSTEEATTVESLADSTLISTAESSGGTVSTTLELFSTPPTTASTTWIYVAAATESDMITLASRTDASTPSSNAAESVSFKPPANCSSVIEHGPSPLQAGNVSGSGKMAPTDPLHNRPMASSAIAYTILAALGISTLLMTILTVAYRRRRVVLRLADELHSVPNRARTQSPHVRYARFQDEHNMTGDNVSTISDVLTI</sequence>
<dbReference type="AlphaFoldDB" id="A0A182JJY4"/>
<dbReference type="Pfam" id="PF02010">
    <property type="entry name" value="REJ"/>
    <property type="match status" value="1"/>
</dbReference>
<accession>A0A182JJY4</accession>
<reference evidence="2" key="1">
    <citation type="submission" date="2022-08" db="UniProtKB">
        <authorList>
            <consortium name="EnsemblMetazoa"/>
        </authorList>
    </citation>
    <scope>IDENTIFICATION</scope>
    <source>
        <strain evidence="2">EBRO</strain>
    </source>
</reference>
<evidence type="ECO:0000313" key="2">
    <source>
        <dbReference type="EnsemblMetazoa" id="AATE019468-PA.1"/>
    </source>
</evidence>
<dbReference type="STRING" id="41427.A0A182JJY4"/>
<name>A0A182JJY4_ANOAO</name>